<keyword evidence="3 4" id="KW-0418">Kinase</keyword>
<dbReference type="CDD" id="cd22979">
    <property type="entry name" value="DD_AK8"/>
    <property type="match status" value="1"/>
</dbReference>
<dbReference type="PRINTS" id="PR00094">
    <property type="entry name" value="ADENYLTKNASE"/>
</dbReference>
<dbReference type="InterPro" id="IPR027417">
    <property type="entry name" value="P-loop_NTPase"/>
</dbReference>
<evidence type="ECO:0000256" key="3">
    <source>
        <dbReference type="ARBA" id="ARBA00022777"/>
    </source>
</evidence>
<dbReference type="InterPro" id="IPR040760">
    <property type="entry name" value="Tex55"/>
</dbReference>
<dbReference type="Pfam" id="PF00406">
    <property type="entry name" value="ADK"/>
    <property type="match status" value="1"/>
</dbReference>
<dbReference type="PANTHER" id="PTHR23359">
    <property type="entry name" value="NUCLEOTIDE KINASE"/>
    <property type="match status" value="1"/>
</dbReference>
<evidence type="ECO:0000256" key="4">
    <source>
        <dbReference type="RuleBase" id="RU003330"/>
    </source>
</evidence>
<keyword evidence="2" id="KW-0547">Nucleotide-binding</keyword>
<evidence type="ECO:0000313" key="5">
    <source>
        <dbReference type="Proteomes" id="UP000694941"/>
    </source>
</evidence>
<evidence type="ECO:0000256" key="1">
    <source>
        <dbReference type="ARBA" id="ARBA00022679"/>
    </source>
</evidence>
<gene>
    <name evidence="6" type="primary">LOC106478002</name>
</gene>
<protein>
    <submittedName>
        <fullName evidence="6">Adenylate kinase 8-like</fullName>
    </submittedName>
</protein>
<dbReference type="GeneID" id="106478002"/>
<comment type="similarity">
    <text evidence="4">Belongs to the adenylate kinase family.</text>
</comment>
<dbReference type="SUPFAM" id="SSF47391">
    <property type="entry name" value="Dimerization-anchoring domain of cAMP-dependent PK regulatory subunit"/>
    <property type="match status" value="1"/>
</dbReference>
<dbReference type="SUPFAM" id="SSF52540">
    <property type="entry name" value="P-loop containing nucleoside triphosphate hydrolases"/>
    <property type="match status" value="1"/>
</dbReference>
<keyword evidence="1 4" id="KW-0808">Transferase</keyword>
<keyword evidence="5" id="KW-1185">Reference proteome</keyword>
<evidence type="ECO:0000256" key="2">
    <source>
        <dbReference type="ARBA" id="ARBA00022741"/>
    </source>
</evidence>
<reference evidence="6" key="1">
    <citation type="submission" date="2025-08" db="UniProtKB">
        <authorList>
            <consortium name="RefSeq"/>
        </authorList>
    </citation>
    <scope>IDENTIFICATION</scope>
    <source>
        <tissue evidence="6">Muscle</tissue>
    </source>
</reference>
<evidence type="ECO:0000313" key="6">
    <source>
        <dbReference type="RefSeq" id="XP_013793961.1"/>
    </source>
</evidence>
<organism evidence="5 6">
    <name type="scientific">Limulus polyphemus</name>
    <name type="common">Atlantic horseshoe crab</name>
    <dbReference type="NCBI Taxonomy" id="6850"/>
    <lineage>
        <taxon>Eukaryota</taxon>
        <taxon>Metazoa</taxon>
        <taxon>Ecdysozoa</taxon>
        <taxon>Arthropoda</taxon>
        <taxon>Chelicerata</taxon>
        <taxon>Merostomata</taxon>
        <taxon>Xiphosura</taxon>
        <taxon>Limulidae</taxon>
        <taxon>Limulus</taxon>
    </lineage>
</organism>
<sequence>MDALQRPFRILPEFCLYAEKHEIFELFQNLLEKIVIEKPDDPLKFLIKQLEDGIGLEVLKFVSIKPRTNAPYIPRVLLLGPPGAGKQTQASLLNAKYDFVKVDAKEVLKQAKLRKSTVGNACKLILDAEMTIPDSLAAEALSERLKEQDCISKGWVIFGFPNSISQARELTVILKDTSPPNRVVFLNVAMKTCHRRLVHRRFDSIDGTSYHLVDDPPPDDLPRKRLLQHPEETDEALSKRLTSFSKDSKNIQELFEDKLITVDGEQNIRTVLETVENAIFQPIPRKTLVNAANNEL</sequence>
<dbReference type="Proteomes" id="UP000694941">
    <property type="component" value="Unplaced"/>
</dbReference>
<proteinExistence type="inferred from homology"/>
<dbReference type="Gene3D" id="1.20.890.10">
    <property type="entry name" value="cAMP-dependent protein kinase regulatory subunit, dimerization-anchoring domain"/>
    <property type="match status" value="1"/>
</dbReference>
<name>A0ABM1C4G0_LIMPO</name>
<dbReference type="CDD" id="cd01428">
    <property type="entry name" value="ADK"/>
    <property type="match status" value="1"/>
</dbReference>
<dbReference type="Gene3D" id="3.40.50.300">
    <property type="entry name" value="P-loop containing nucleotide triphosphate hydrolases"/>
    <property type="match status" value="1"/>
</dbReference>
<dbReference type="Pfam" id="PF17819">
    <property type="entry name" value="Tex55"/>
    <property type="match status" value="1"/>
</dbReference>
<accession>A0ABM1C4G0</accession>
<dbReference type="RefSeq" id="XP_013793961.1">
    <property type="nucleotide sequence ID" value="XM_013938507.1"/>
</dbReference>
<dbReference type="InterPro" id="IPR000850">
    <property type="entry name" value="Adenylat/UMP-CMP_kin"/>
</dbReference>